<proteinExistence type="predicted"/>
<comment type="caution">
    <text evidence="1">The sequence shown here is derived from an EMBL/GenBank/DDBJ whole genome shotgun (WGS) entry which is preliminary data.</text>
</comment>
<organism evidence="1 2">
    <name type="scientific">Microcystis aeruginosa TAIHU98</name>
    <dbReference type="NCBI Taxonomy" id="1134457"/>
    <lineage>
        <taxon>Bacteria</taxon>
        <taxon>Bacillati</taxon>
        <taxon>Cyanobacteriota</taxon>
        <taxon>Cyanophyceae</taxon>
        <taxon>Oscillatoriophycideae</taxon>
        <taxon>Chroococcales</taxon>
        <taxon>Microcystaceae</taxon>
        <taxon>Microcystis</taxon>
    </lineage>
</organism>
<name>L7E5S9_MICAE</name>
<sequence>MGFIESDFTYKVPSLDEKPKSRGLKQLPERLELEYQKALLIISS</sequence>
<accession>L7E5S9</accession>
<dbReference type="PATRIC" id="fig|1134457.3.peg.2623"/>
<gene>
    <name evidence="1" type="ORF">O53_3212</name>
</gene>
<evidence type="ECO:0000313" key="1">
    <source>
        <dbReference type="EMBL" id="ELP54394.1"/>
    </source>
</evidence>
<dbReference type="AlphaFoldDB" id="L7E5S9"/>
<dbReference type="Proteomes" id="UP000010932">
    <property type="component" value="Unassembled WGS sequence"/>
</dbReference>
<reference evidence="1 2" key="1">
    <citation type="journal article" date="2013" name="Genome Announc.">
        <title>Whole-Genome Sequence of Microcystis aeruginosa TAIHU98, a Nontoxic Bloom-Forming Strain Isolated from Taihu Lake, China.</title>
        <authorList>
            <person name="Yang C."/>
            <person name="Zhang W."/>
            <person name="Ren M."/>
            <person name="Song L."/>
            <person name="Li T."/>
            <person name="Zhao J."/>
        </authorList>
    </citation>
    <scope>NUCLEOTIDE SEQUENCE [LARGE SCALE GENOMIC DNA]</scope>
    <source>
        <strain evidence="1 2">TAIHU98</strain>
    </source>
</reference>
<dbReference type="EMBL" id="ANKQ01000002">
    <property type="protein sequence ID" value="ELP54394.1"/>
    <property type="molecule type" value="Genomic_DNA"/>
</dbReference>
<evidence type="ECO:0000313" key="2">
    <source>
        <dbReference type="Proteomes" id="UP000010932"/>
    </source>
</evidence>
<protein>
    <submittedName>
        <fullName evidence="1">Uncharacterized protein</fullName>
    </submittedName>
</protein>